<reference evidence="2" key="1">
    <citation type="submission" date="2015-11" db="EMBL/GenBank/DDBJ databases">
        <title>De novo transcriptome assembly of four potential Pierce s Disease insect vectors from Arizona vineyards.</title>
        <authorList>
            <person name="Tassone E.E."/>
        </authorList>
    </citation>
    <scope>NUCLEOTIDE SEQUENCE</scope>
</reference>
<dbReference type="EMBL" id="GEBQ01005389">
    <property type="protein sequence ID" value="JAT34588.1"/>
    <property type="molecule type" value="Transcribed_RNA"/>
</dbReference>
<protein>
    <submittedName>
        <fullName evidence="2">Uncharacterized protein</fullName>
    </submittedName>
</protein>
<feature type="region of interest" description="Disordered" evidence="1">
    <location>
        <begin position="1"/>
        <end position="30"/>
    </location>
</feature>
<evidence type="ECO:0000313" key="2">
    <source>
        <dbReference type="EMBL" id="JAT34588.1"/>
    </source>
</evidence>
<dbReference type="AlphaFoldDB" id="A0A1B6MF53"/>
<accession>A0A1B6MF53</accession>
<sequence>MLELETGNIEDKSKEDRKISPSAGKSTHTVLDIERDHEAEVITSLLDKENPTDKGDFERINLSTTLKTFIAKTGCQPKGPFPKDSKNRSFSSFYYNTDPKAGQSNSVKWLNYSKLQDCAYCLPCWLFSDSRETNHGRVTGL</sequence>
<name>A0A1B6MF53_9HEMI</name>
<organism evidence="2">
    <name type="scientific">Graphocephala atropunctata</name>
    <dbReference type="NCBI Taxonomy" id="36148"/>
    <lineage>
        <taxon>Eukaryota</taxon>
        <taxon>Metazoa</taxon>
        <taxon>Ecdysozoa</taxon>
        <taxon>Arthropoda</taxon>
        <taxon>Hexapoda</taxon>
        <taxon>Insecta</taxon>
        <taxon>Pterygota</taxon>
        <taxon>Neoptera</taxon>
        <taxon>Paraneoptera</taxon>
        <taxon>Hemiptera</taxon>
        <taxon>Auchenorrhyncha</taxon>
        <taxon>Membracoidea</taxon>
        <taxon>Cicadellidae</taxon>
        <taxon>Cicadellinae</taxon>
        <taxon>Cicadellini</taxon>
        <taxon>Graphocephala</taxon>
    </lineage>
</organism>
<feature type="compositionally biased region" description="Basic and acidic residues" evidence="1">
    <location>
        <begin position="9"/>
        <end position="19"/>
    </location>
</feature>
<feature type="non-terminal residue" evidence="2">
    <location>
        <position position="141"/>
    </location>
</feature>
<gene>
    <name evidence="2" type="ORF">g.50261</name>
</gene>
<proteinExistence type="predicted"/>
<evidence type="ECO:0000256" key="1">
    <source>
        <dbReference type="SAM" id="MobiDB-lite"/>
    </source>
</evidence>